<protein>
    <submittedName>
        <fullName evidence="2">Uncharacterized protein</fullName>
    </submittedName>
</protein>
<evidence type="ECO:0000256" key="1">
    <source>
        <dbReference type="SAM" id="MobiDB-lite"/>
    </source>
</evidence>
<comment type="caution">
    <text evidence="2">The sequence shown here is derived from an EMBL/GenBank/DDBJ whole genome shotgun (WGS) entry which is preliminary data.</text>
</comment>
<accession>A0AA40CUC1</accession>
<proteinExistence type="predicted"/>
<evidence type="ECO:0000313" key="3">
    <source>
        <dbReference type="Proteomes" id="UP001174936"/>
    </source>
</evidence>
<dbReference type="AlphaFoldDB" id="A0AA40CUC1"/>
<name>A0AA40CUC1_9PEZI</name>
<feature type="region of interest" description="Disordered" evidence="1">
    <location>
        <begin position="1"/>
        <end position="107"/>
    </location>
</feature>
<dbReference type="Proteomes" id="UP001174936">
    <property type="component" value="Unassembled WGS sequence"/>
</dbReference>
<sequence length="203" mass="23288">MSSISWQPSAGPARPHNTGSCRPIFDRRSSTSRGSTSASSTSSFSDDEDAITPCPPQSFPQQEQQHEEEQRQQPRPKSHRPNAERPRPQSWRSSQVMPAHDDDSPHAEIEAEVDSVTLWRRMLVIQRMFGCYNSARMRAALDLGVEDKFVPSRTCLDLLNDSIDQLPEESRRQLEQFLEHGESAGREARKSWRQRLHEMRVIH</sequence>
<gene>
    <name evidence="2" type="ORF">B0T16DRAFT_456985</name>
</gene>
<feature type="compositionally biased region" description="Low complexity" evidence="1">
    <location>
        <begin position="31"/>
        <end position="44"/>
    </location>
</feature>
<keyword evidence="3" id="KW-1185">Reference proteome</keyword>
<evidence type="ECO:0000313" key="2">
    <source>
        <dbReference type="EMBL" id="KAK0649583.1"/>
    </source>
</evidence>
<dbReference type="EMBL" id="JAULSV010000003">
    <property type="protein sequence ID" value="KAK0649583.1"/>
    <property type="molecule type" value="Genomic_DNA"/>
</dbReference>
<reference evidence="2" key="1">
    <citation type="submission" date="2023-06" db="EMBL/GenBank/DDBJ databases">
        <title>Genome-scale phylogeny and comparative genomics of the fungal order Sordariales.</title>
        <authorList>
            <consortium name="Lawrence Berkeley National Laboratory"/>
            <person name="Hensen N."/>
            <person name="Bonometti L."/>
            <person name="Westerberg I."/>
            <person name="Brannstrom I.O."/>
            <person name="Guillou S."/>
            <person name="Cros-Aarteil S."/>
            <person name="Calhoun S."/>
            <person name="Haridas S."/>
            <person name="Kuo A."/>
            <person name="Mondo S."/>
            <person name="Pangilinan J."/>
            <person name="Riley R."/>
            <person name="Labutti K."/>
            <person name="Andreopoulos B."/>
            <person name="Lipzen A."/>
            <person name="Chen C."/>
            <person name="Yanf M."/>
            <person name="Daum C."/>
            <person name="Ng V."/>
            <person name="Clum A."/>
            <person name="Steindorff A."/>
            <person name="Ohm R."/>
            <person name="Martin F."/>
            <person name="Silar P."/>
            <person name="Natvig D."/>
            <person name="Lalanne C."/>
            <person name="Gautier V."/>
            <person name="Ament-Velasquez S.L."/>
            <person name="Kruys A."/>
            <person name="Hutchinson M.I."/>
            <person name="Powell A.J."/>
            <person name="Barry K."/>
            <person name="Miller A.N."/>
            <person name="Grigoriev I.V."/>
            <person name="Debuchy R."/>
            <person name="Gladieux P."/>
            <person name="Thoren M.H."/>
            <person name="Johannesson H."/>
        </authorList>
    </citation>
    <scope>NUCLEOTIDE SEQUENCE</scope>
    <source>
        <strain evidence="2">SMH2532-1</strain>
    </source>
</reference>
<organism evidence="2 3">
    <name type="scientific">Cercophora newfieldiana</name>
    <dbReference type="NCBI Taxonomy" id="92897"/>
    <lineage>
        <taxon>Eukaryota</taxon>
        <taxon>Fungi</taxon>
        <taxon>Dikarya</taxon>
        <taxon>Ascomycota</taxon>
        <taxon>Pezizomycotina</taxon>
        <taxon>Sordariomycetes</taxon>
        <taxon>Sordariomycetidae</taxon>
        <taxon>Sordariales</taxon>
        <taxon>Lasiosphaeriaceae</taxon>
        <taxon>Cercophora</taxon>
    </lineage>
</organism>